<dbReference type="Gene3D" id="3.30.470.20">
    <property type="entry name" value="ATP-grasp fold, B domain"/>
    <property type="match status" value="1"/>
</dbReference>
<evidence type="ECO:0000313" key="4">
    <source>
        <dbReference type="EMBL" id="EDY55540.1"/>
    </source>
</evidence>
<organism evidence="4 5">
    <name type="scientific">Streptomyces sviceus (strain ATCC 29083 / DSM 924 / JCM 4929 / NBRC 13980 / NCIMB 11184 / NRRL 5439 / UC 5370)</name>
    <dbReference type="NCBI Taxonomy" id="463191"/>
    <lineage>
        <taxon>Bacteria</taxon>
        <taxon>Bacillati</taxon>
        <taxon>Actinomycetota</taxon>
        <taxon>Actinomycetes</taxon>
        <taxon>Kitasatosporales</taxon>
        <taxon>Streptomycetaceae</taxon>
        <taxon>Streptomyces</taxon>
    </lineage>
</organism>
<feature type="domain" description="ATP-grasp" evidence="3">
    <location>
        <begin position="13"/>
        <end position="59"/>
    </location>
</feature>
<dbReference type="AlphaFoldDB" id="B5HRT5"/>
<dbReference type="GO" id="GO:0005524">
    <property type="term" value="F:ATP binding"/>
    <property type="evidence" value="ECO:0007669"/>
    <property type="project" value="UniProtKB-UniRule"/>
</dbReference>
<name>B5HRT5_STRX2</name>
<sequence>MVERLAKFDPQAVETLRAAGVPTTRQERVDSPQDLEAWPRSLGGRIVVKPVRSARNRGVVLRCPRAVGRRVPPDVRGEHRQLPRPAPGHGRLALPEDHGQRHARPDQRHDDESEPVTVGRFTRTAPSSCRISPLSAIWTASACTTWNRGTEKSHRRSRNRSSEAAAPVPTGTGDRTET</sequence>
<gene>
    <name evidence="4" type="ORF">SSEG_02120</name>
</gene>
<feature type="compositionally biased region" description="Basic and acidic residues" evidence="2">
    <location>
        <begin position="94"/>
        <end position="111"/>
    </location>
</feature>
<evidence type="ECO:0000256" key="2">
    <source>
        <dbReference type="SAM" id="MobiDB-lite"/>
    </source>
</evidence>
<dbReference type="EMBL" id="CM000951">
    <property type="protein sequence ID" value="EDY55540.1"/>
    <property type="molecule type" value="Genomic_DNA"/>
</dbReference>
<feature type="region of interest" description="Disordered" evidence="2">
    <location>
        <begin position="142"/>
        <end position="178"/>
    </location>
</feature>
<protein>
    <recommendedName>
        <fullName evidence="3">ATP-grasp domain-containing protein</fullName>
    </recommendedName>
</protein>
<dbReference type="GO" id="GO:0046872">
    <property type="term" value="F:metal ion binding"/>
    <property type="evidence" value="ECO:0007669"/>
    <property type="project" value="InterPro"/>
</dbReference>
<keyword evidence="1" id="KW-0547">Nucleotide-binding</keyword>
<evidence type="ECO:0000313" key="5">
    <source>
        <dbReference type="Proteomes" id="UP000002785"/>
    </source>
</evidence>
<feature type="region of interest" description="Disordered" evidence="2">
    <location>
        <begin position="69"/>
        <end position="121"/>
    </location>
</feature>
<keyword evidence="1" id="KW-0067">ATP-binding</keyword>
<keyword evidence="5" id="KW-1185">Reference proteome</keyword>
<dbReference type="PROSITE" id="PS50975">
    <property type="entry name" value="ATP_GRASP"/>
    <property type="match status" value="1"/>
</dbReference>
<evidence type="ECO:0000256" key="1">
    <source>
        <dbReference type="PROSITE-ProRule" id="PRU00409"/>
    </source>
</evidence>
<feature type="compositionally biased region" description="Basic and acidic residues" evidence="2">
    <location>
        <begin position="71"/>
        <end position="81"/>
    </location>
</feature>
<dbReference type="SUPFAM" id="SSF56059">
    <property type="entry name" value="Glutathione synthetase ATP-binding domain-like"/>
    <property type="match status" value="1"/>
</dbReference>
<proteinExistence type="predicted"/>
<accession>B5HRT5</accession>
<evidence type="ECO:0000259" key="3">
    <source>
        <dbReference type="PROSITE" id="PS50975"/>
    </source>
</evidence>
<dbReference type="InterPro" id="IPR011761">
    <property type="entry name" value="ATP-grasp"/>
</dbReference>
<dbReference type="Proteomes" id="UP000002785">
    <property type="component" value="Chromosome"/>
</dbReference>
<reference evidence="4" key="1">
    <citation type="submission" date="2009-10" db="EMBL/GenBank/DDBJ databases">
        <title>The genome sequence of Streptomyces sviceus strain ATCC 29083.</title>
        <authorList>
            <consortium name="The Broad Institute Genome Sequencing Platform"/>
            <consortium name="Broad Institute Microbial Sequencing Center"/>
            <person name="Fischbach M."/>
            <person name="Godfrey P."/>
            <person name="Ward D."/>
            <person name="Young S."/>
            <person name="Zeng Q."/>
            <person name="Koehrsen M."/>
            <person name="Alvarado L."/>
            <person name="Berlin A.M."/>
            <person name="Bochicchio J."/>
            <person name="Borenstein D."/>
            <person name="Chapman S.B."/>
            <person name="Chen Z."/>
            <person name="Engels R."/>
            <person name="Freedman E."/>
            <person name="Gellesch M."/>
            <person name="Goldberg J."/>
            <person name="Griggs A."/>
            <person name="Gujja S."/>
            <person name="Heilman E.R."/>
            <person name="Heiman D.I."/>
            <person name="Hepburn T.A."/>
            <person name="Howarth C."/>
            <person name="Jen D."/>
            <person name="Larson L."/>
            <person name="Lewis B."/>
            <person name="Mehta T."/>
            <person name="Park D."/>
            <person name="Pearson M."/>
            <person name="Richards J."/>
            <person name="Roberts A."/>
            <person name="Saif S."/>
            <person name="Shea T.D."/>
            <person name="Shenoy N."/>
            <person name="Sisk P."/>
            <person name="Stolte C."/>
            <person name="Sykes S.N."/>
            <person name="Thomson T."/>
            <person name="Walk T."/>
            <person name="White J."/>
            <person name="Yandava C."/>
            <person name="Straight P."/>
            <person name="Clardy J."/>
            <person name="Hung D."/>
            <person name="Kolter R."/>
            <person name="Mekalanos J."/>
            <person name="Walker S."/>
            <person name="Walsh C.T."/>
            <person name="Wieland-Brown L.C."/>
            <person name="Haas B."/>
            <person name="Nusbaum C."/>
            <person name="Birren B."/>
        </authorList>
    </citation>
    <scope>NUCLEOTIDE SEQUENCE [LARGE SCALE GENOMIC DNA]</scope>
    <source>
        <strain evidence="4">ATCC 29083</strain>
    </source>
</reference>
<dbReference type="HOGENOM" id="CLU_1509826_0_0_11"/>